<accession>A0A1H8NDC0</accession>
<evidence type="ECO:0000313" key="1">
    <source>
        <dbReference type="EMBL" id="SEO27413.1"/>
    </source>
</evidence>
<name>A0A1H8NDC0_9RHOB</name>
<protein>
    <submittedName>
        <fullName evidence="1">Uncharacterized protein</fullName>
    </submittedName>
</protein>
<proteinExistence type="predicted"/>
<organism evidence="1 2">
    <name type="scientific">Pseudorhodobacter antarcticus</name>
    <dbReference type="NCBI Taxonomy" id="1077947"/>
    <lineage>
        <taxon>Bacteria</taxon>
        <taxon>Pseudomonadati</taxon>
        <taxon>Pseudomonadota</taxon>
        <taxon>Alphaproteobacteria</taxon>
        <taxon>Rhodobacterales</taxon>
        <taxon>Paracoccaceae</taxon>
        <taxon>Pseudorhodobacter</taxon>
    </lineage>
</organism>
<reference evidence="1 2" key="1">
    <citation type="submission" date="2016-10" db="EMBL/GenBank/DDBJ databases">
        <authorList>
            <person name="de Groot N.N."/>
        </authorList>
    </citation>
    <scope>NUCLEOTIDE SEQUENCE [LARGE SCALE GENOMIC DNA]</scope>
    <source>
        <strain evidence="1 2">CGMCC 1.10836</strain>
    </source>
</reference>
<keyword evidence="2" id="KW-1185">Reference proteome</keyword>
<evidence type="ECO:0000313" key="2">
    <source>
        <dbReference type="Proteomes" id="UP000183002"/>
    </source>
</evidence>
<dbReference type="AlphaFoldDB" id="A0A1H8NDC0"/>
<dbReference type="EMBL" id="FOCO01000078">
    <property type="protein sequence ID" value="SEO27413.1"/>
    <property type="molecule type" value="Genomic_DNA"/>
</dbReference>
<dbReference type="Proteomes" id="UP000183002">
    <property type="component" value="Unassembled WGS sequence"/>
</dbReference>
<gene>
    <name evidence="1" type="ORF">SAMN05216227_10786</name>
</gene>
<sequence length="106" mass="12490">MPWIKNSYKSYLNRFFNSLRNHAGCNFPESPNTAINTIVKRAFTLHDYNLYENALVVSDLRSANKNDSNTEHYRDNTVSEEDLENLIEELERLKIYIVPKHAERNN</sequence>